<dbReference type="RefSeq" id="WP_181889239.1">
    <property type="nucleotide sequence ID" value="NZ_CP170998.1"/>
</dbReference>
<accession>A0A7W2EBJ1</accession>
<dbReference type="EMBL" id="JACDTZ010000001">
    <property type="protein sequence ID" value="MBA5244642.1"/>
    <property type="molecule type" value="Genomic_DNA"/>
</dbReference>
<evidence type="ECO:0000313" key="1">
    <source>
        <dbReference type="EMBL" id="MBA5244642.1"/>
    </source>
</evidence>
<name>A0A7W2EBJ1_9CORY</name>
<protein>
    <recommendedName>
        <fullName evidence="3">Glutaredoxin</fullName>
    </recommendedName>
</protein>
<evidence type="ECO:0000313" key="2">
    <source>
        <dbReference type="Proteomes" id="UP000523682"/>
    </source>
</evidence>
<dbReference type="Proteomes" id="UP000523682">
    <property type="component" value="Unassembled WGS sequence"/>
</dbReference>
<gene>
    <name evidence="1" type="ORF">H0193_07435</name>
</gene>
<proteinExistence type="predicted"/>
<comment type="caution">
    <text evidence="1">The sequence shown here is derived from an EMBL/GenBank/DDBJ whole genome shotgun (WGS) entry which is preliminary data.</text>
</comment>
<reference evidence="1 2" key="1">
    <citation type="submission" date="2020-07" db="EMBL/GenBank/DDBJ databases">
        <title>Draft genome and description of Corynebacterium haemomassiliense strain Marseile-Q3615 sp. nov.</title>
        <authorList>
            <person name="Boxberger M."/>
            <person name="La Scola B."/>
        </authorList>
    </citation>
    <scope>NUCLEOTIDE SEQUENCE [LARGE SCALE GENOMIC DNA]</scope>
    <source>
        <strain evidence="1 2">Marseille-Q3615</strain>
    </source>
</reference>
<dbReference type="AlphaFoldDB" id="A0A7W2EBJ1"/>
<organism evidence="1 2">
    <name type="scientific">Corynebacterium haemomassiliense</name>
    <dbReference type="NCBI Taxonomy" id="2754726"/>
    <lineage>
        <taxon>Bacteria</taxon>
        <taxon>Bacillati</taxon>
        <taxon>Actinomycetota</taxon>
        <taxon>Actinomycetes</taxon>
        <taxon>Mycobacteriales</taxon>
        <taxon>Corynebacteriaceae</taxon>
        <taxon>Corynebacterium</taxon>
    </lineage>
</organism>
<keyword evidence="2" id="KW-1185">Reference proteome</keyword>
<sequence length="83" mass="9066">MAMQEIFVHPDCPDCVGVIAEYNDNPNSFGDAELVDVTELGSLKRFLHYRDRLSGYAAARDAGKIGVPSKVLDGTTVEFFDAV</sequence>
<evidence type="ECO:0008006" key="3">
    <source>
        <dbReference type="Google" id="ProtNLM"/>
    </source>
</evidence>